<keyword evidence="3 5" id="KW-1133">Transmembrane helix</keyword>
<dbReference type="InterPro" id="IPR008417">
    <property type="entry name" value="BAP29/BAP31"/>
</dbReference>
<dbReference type="RefSeq" id="XP_004338231.1">
    <property type="nucleotide sequence ID" value="XM_004338183.1"/>
</dbReference>
<reference evidence="7 8" key="1">
    <citation type="journal article" date="2013" name="Genome Biol.">
        <title>Genome of Acanthamoeba castellanii highlights extensive lateral gene transfer and early evolution of tyrosine kinase signaling.</title>
        <authorList>
            <person name="Clarke M."/>
            <person name="Lohan A.J."/>
            <person name="Liu B."/>
            <person name="Lagkouvardos I."/>
            <person name="Roy S."/>
            <person name="Zafar N."/>
            <person name="Bertelli C."/>
            <person name="Schilde C."/>
            <person name="Kianianmomeni A."/>
            <person name="Burglin T.R."/>
            <person name="Frech C."/>
            <person name="Turcotte B."/>
            <person name="Kopec K.O."/>
            <person name="Synnott J.M."/>
            <person name="Choo C."/>
            <person name="Paponov I."/>
            <person name="Finkler A."/>
            <person name="Soon Heng Tan C."/>
            <person name="Hutchins A.P."/>
            <person name="Weinmeier T."/>
            <person name="Rattei T."/>
            <person name="Chu J.S."/>
            <person name="Gimenez G."/>
            <person name="Irimia M."/>
            <person name="Rigden D.J."/>
            <person name="Fitzpatrick D.A."/>
            <person name="Lorenzo-Morales J."/>
            <person name="Bateman A."/>
            <person name="Chiu C.H."/>
            <person name="Tang P."/>
            <person name="Hegemann P."/>
            <person name="Fromm H."/>
            <person name="Raoult D."/>
            <person name="Greub G."/>
            <person name="Miranda-Saavedra D."/>
            <person name="Chen N."/>
            <person name="Nash P."/>
            <person name="Ginger M.L."/>
            <person name="Horn M."/>
            <person name="Schaap P."/>
            <person name="Caler L."/>
            <person name="Loftus B."/>
        </authorList>
    </citation>
    <scope>NUCLEOTIDE SEQUENCE [LARGE SCALE GENOMIC DNA]</scope>
    <source>
        <strain evidence="7 8">Neff</strain>
    </source>
</reference>
<evidence type="ECO:0000256" key="1">
    <source>
        <dbReference type="ARBA" id="ARBA00004141"/>
    </source>
</evidence>
<sequence>MFFWWLVVGVLVASIALLTLLLAPLPTFLASGAVQLINAIQRPLWVVLSLVSWVLVDAALEVRKHSGVSDSHYAERAGLPMMTHNIKWRAERNFYLAGFTWTLLLIVLRCHYLARSKLELIAENRRMRAERQNQ</sequence>
<dbReference type="Pfam" id="PF05529">
    <property type="entry name" value="Bap31"/>
    <property type="match status" value="1"/>
</dbReference>
<evidence type="ECO:0000313" key="7">
    <source>
        <dbReference type="EMBL" id="ELR16218.1"/>
    </source>
</evidence>
<dbReference type="KEGG" id="acan:ACA1_179200"/>
<feature type="transmembrane region" description="Helical" evidence="5">
    <location>
        <begin position="42"/>
        <end position="60"/>
    </location>
</feature>
<feature type="domain" description="BAP29/BAP31 transmembrane" evidence="6">
    <location>
        <begin position="3"/>
        <end position="125"/>
    </location>
</feature>
<gene>
    <name evidence="7" type="ORF">ACA1_179200</name>
</gene>
<name>L8GUB8_ACACF</name>
<evidence type="ECO:0000259" key="6">
    <source>
        <dbReference type="Pfam" id="PF05529"/>
    </source>
</evidence>
<protein>
    <recommendedName>
        <fullName evidence="5">Endoplasmic reticulum transmembrane protein</fullName>
    </recommendedName>
</protein>
<accession>L8GUB8</accession>
<comment type="subcellular location">
    <subcellularLocation>
        <location evidence="5">Endoplasmic reticulum membrane</location>
        <topology evidence="5">Multi-pass membrane protein</topology>
    </subcellularLocation>
    <subcellularLocation>
        <location evidence="1">Membrane</location>
        <topology evidence="1">Multi-pass membrane protein</topology>
    </subcellularLocation>
</comment>
<keyword evidence="2 5" id="KW-0812">Transmembrane</keyword>
<evidence type="ECO:0000256" key="2">
    <source>
        <dbReference type="ARBA" id="ARBA00022692"/>
    </source>
</evidence>
<dbReference type="STRING" id="1257118.L8GUB8"/>
<keyword evidence="5" id="KW-0653">Protein transport</keyword>
<dbReference type="PANTHER" id="PTHR12701">
    <property type="entry name" value="BCR-ASSOCIATED PROTEIN, BAP"/>
    <property type="match status" value="1"/>
</dbReference>
<organism evidence="7 8">
    <name type="scientific">Acanthamoeba castellanii (strain ATCC 30010 / Neff)</name>
    <dbReference type="NCBI Taxonomy" id="1257118"/>
    <lineage>
        <taxon>Eukaryota</taxon>
        <taxon>Amoebozoa</taxon>
        <taxon>Discosea</taxon>
        <taxon>Longamoebia</taxon>
        <taxon>Centramoebida</taxon>
        <taxon>Acanthamoebidae</taxon>
        <taxon>Acanthamoeba</taxon>
    </lineage>
</organism>
<dbReference type="OrthoDB" id="435607at2759"/>
<keyword evidence="8" id="KW-1185">Reference proteome</keyword>
<dbReference type="Proteomes" id="UP000011083">
    <property type="component" value="Unassembled WGS sequence"/>
</dbReference>
<dbReference type="PANTHER" id="PTHR12701:SF20">
    <property type="entry name" value="ENDOPLASMIC RETICULUM TRANSMEMBRANE PROTEIN"/>
    <property type="match status" value="1"/>
</dbReference>
<dbReference type="GO" id="GO:0006886">
    <property type="term" value="P:intracellular protein transport"/>
    <property type="evidence" value="ECO:0007669"/>
    <property type="project" value="UniProtKB-UniRule"/>
</dbReference>
<keyword evidence="4 5" id="KW-0472">Membrane</keyword>
<evidence type="ECO:0000256" key="5">
    <source>
        <dbReference type="RuleBase" id="RU367026"/>
    </source>
</evidence>
<keyword evidence="5" id="KW-0256">Endoplasmic reticulum</keyword>
<evidence type="ECO:0000256" key="4">
    <source>
        <dbReference type="ARBA" id="ARBA00023136"/>
    </source>
</evidence>
<dbReference type="GeneID" id="14916850"/>
<dbReference type="EMBL" id="KB008006">
    <property type="protein sequence ID" value="ELR16218.1"/>
    <property type="molecule type" value="Genomic_DNA"/>
</dbReference>
<dbReference type="GO" id="GO:0070973">
    <property type="term" value="P:protein localization to endoplasmic reticulum exit site"/>
    <property type="evidence" value="ECO:0007669"/>
    <property type="project" value="UniProtKB-UniRule"/>
</dbReference>
<feature type="transmembrane region" description="Helical" evidence="5">
    <location>
        <begin position="94"/>
        <end position="114"/>
    </location>
</feature>
<proteinExistence type="inferred from homology"/>
<dbReference type="GO" id="GO:0006888">
    <property type="term" value="P:endoplasmic reticulum to Golgi vesicle-mediated transport"/>
    <property type="evidence" value="ECO:0007669"/>
    <property type="project" value="UniProtKB-UniRule"/>
</dbReference>
<dbReference type="GO" id="GO:0005789">
    <property type="term" value="C:endoplasmic reticulum membrane"/>
    <property type="evidence" value="ECO:0007669"/>
    <property type="project" value="UniProtKB-SubCell"/>
</dbReference>
<dbReference type="VEuPathDB" id="AmoebaDB:ACA1_179200"/>
<dbReference type="InterPro" id="IPR040463">
    <property type="entry name" value="BAP29/BAP31_N"/>
</dbReference>
<comment type="function">
    <text evidence="5">May play a role in anterograde transport of membrane proteins from the endoplasmic reticulum to the Golgi.</text>
</comment>
<keyword evidence="5" id="KW-0931">ER-Golgi transport</keyword>
<evidence type="ECO:0000313" key="8">
    <source>
        <dbReference type="Proteomes" id="UP000011083"/>
    </source>
</evidence>
<comment type="caution">
    <text evidence="5">Lacks conserved residue(s) required for the propagation of feature annotation.</text>
</comment>
<dbReference type="AlphaFoldDB" id="L8GUB8"/>
<keyword evidence="5" id="KW-0813">Transport</keyword>
<comment type="similarity">
    <text evidence="5">Belongs to the BCAP29/BCAP31 family.</text>
</comment>
<evidence type="ECO:0000256" key="3">
    <source>
        <dbReference type="ARBA" id="ARBA00022989"/>
    </source>
</evidence>